<reference evidence="1" key="1">
    <citation type="submission" date="2020-04" db="EMBL/GenBank/DDBJ databases">
        <authorList>
            <person name="Chiriac C."/>
            <person name="Salcher M."/>
            <person name="Ghai R."/>
            <person name="Kavagutti S V."/>
        </authorList>
    </citation>
    <scope>NUCLEOTIDE SEQUENCE</scope>
</reference>
<proteinExistence type="predicted"/>
<evidence type="ECO:0000313" key="1">
    <source>
        <dbReference type="EMBL" id="CAB4139338.1"/>
    </source>
</evidence>
<accession>A0A6J5LXX7</accession>
<name>A0A6J5LXX7_9CAUD</name>
<organism evidence="1">
    <name type="scientific">uncultured Caudovirales phage</name>
    <dbReference type="NCBI Taxonomy" id="2100421"/>
    <lineage>
        <taxon>Viruses</taxon>
        <taxon>Duplodnaviria</taxon>
        <taxon>Heunggongvirae</taxon>
        <taxon>Uroviricota</taxon>
        <taxon>Caudoviricetes</taxon>
        <taxon>Peduoviridae</taxon>
        <taxon>Maltschvirus</taxon>
        <taxon>Maltschvirus maltsch</taxon>
    </lineage>
</organism>
<dbReference type="EMBL" id="LR796359">
    <property type="protein sequence ID" value="CAB4139338.1"/>
    <property type="molecule type" value="Genomic_DNA"/>
</dbReference>
<sequence length="93" mass="10848">MNKEDQIEEILDYFDFEKVAKVMEALDWKWWSIGEVPGTGPLRRQARRLLREVATLPPGTWTSTGGLKAHHDKWGQLELEFIVAGWRVEPKEE</sequence>
<protein>
    <submittedName>
        <fullName evidence="1">Uncharacterized protein</fullName>
    </submittedName>
</protein>
<gene>
    <name evidence="1" type="ORF">UFOVP336_36</name>
</gene>